<reference evidence="9" key="1">
    <citation type="submission" date="2023-08" db="EMBL/GenBank/DDBJ databases">
        <title>Pelteobagrus vachellii genome.</title>
        <authorList>
            <person name="Liu H."/>
        </authorList>
    </citation>
    <scope>NUCLEOTIDE SEQUENCE</scope>
    <source>
        <strain evidence="9">PRFRI_2022a</strain>
        <tissue evidence="9">Muscle</tissue>
    </source>
</reference>
<dbReference type="SUPFAM" id="SSF53756">
    <property type="entry name" value="UDP-Glycosyltransferase/glycogen phosphorylase"/>
    <property type="match status" value="1"/>
</dbReference>
<organism evidence="9 10">
    <name type="scientific">Tachysurus vachellii</name>
    <name type="common">Darkbarbel catfish</name>
    <name type="synonym">Pelteobagrus vachellii</name>
    <dbReference type="NCBI Taxonomy" id="175792"/>
    <lineage>
        <taxon>Eukaryota</taxon>
        <taxon>Metazoa</taxon>
        <taxon>Chordata</taxon>
        <taxon>Craniata</taxon>
        <taxon>Vertebrata</taxon>
        <taxon>Euteleostomi</taxon>
        <taxon>Actinopterygii</taxon>
        <taxon>Neopterygii</taxon>
        <taxon>Teleostei</taxon>
        <taxon>Ostariophysi</taxon>
        <taxon>Siluriformes</taxon>
        <taxon>Bagridae</taxon>
        <taxon>Tachysurus</taxon>
    </lineage>
</organism>
<keyword evidence="10" id="KW-1185">Reference proteome</keyword>
<evidence type="ECO:0000256" key="6">
    <source>
        <dbReference type="ARBA" id="ARBA00022679"/>
    </source>
</evidence>
<dbReference type="AlphaFoldDB" id="A0AA88SPL7"/>
<feature type="domain" description="Glycosyl transferase family 28 C-terminal" evidence="8">
    <location>
        <begin position="28"/>
        <end position="173"/>
    </location>
</feature>
<comment type="caution">
    <text evidence="9">The sequence shown here is derived from an EMBL/GenBank/DDBJ whole genome shotgun (WGS) entry which is preliminary data.</text>
</comment>
<name>A0AA88SPL7_TACVA</name>
<evidence type="ECO:0000256" key="2">
    <source>
        <dbReference type="ARBA" id="ARBA00006962"/>
    </source>
</evidence>
<evidence type="ECO:0000256" key="7">
    <source>
        <dbReference type="ARBA" id="ARBA00022824"/>
    </source>
</evidence>
<dbReference type="InterPro" id="IPR039042">
    <property type="entry name" value="Alg13-like"/>
</dbReference>
<keyword evidence="5" id="KW-0328">Glycosyltransferase</keyword>
<evidence type="ECO:0000256" key="5">
    <source>
        <dbReference type="ARBA" id="ARBA00022676"/>
    </source>
</evidence>
<evidence type="ECO:0000256" key="4">
    <source>
        <dbReference type="ARBA" id="ARBA00017468"/>
    </source>
</evidence>
<comment type="subcellular location">
    <subcellularLocation>
        <location evidence="1">Endoplasmic reticulum</location>
    </subcellularLocation>
</comment>
<evidence type="ECO:0000313" key="9">
    <source>
        <dbReference type="EMBL" id="KAK2838728.1"/>
    </source>
</evidence>
<dbReference type="EMBL" id="JAVHJS010000013">
    <property type="protein sequence ID" value="KAK2838728.1"/>
    <property type="molecule type" value="Genomic_DNA"/>
</dbReference>
<sequence>MFGQSDDFYGNCDRPRYVNNHIFGTMKTVFVTVGTTCFDDLIVSLTSDETVEALIQRGYTDVVLQVGRGSYIPDAHSCPGLRLEVFCFKESIAENIQSADLVISHAGAGSCLEVLGAGKPLLVVINDKLMDNHQLELAKQLQADGHLLYCTCSTLAETLRNMDLSTLLPFQRGQPENFAQFLDKAVGFV</sequence>
<dbReference type="Gene3D" id="3.40.50.2000">
    <property type="entry name" value="Glycogen Phosphorylase B"/>
    <property type="match status" value="1"/>
</dbReference>
<evidence type="ECO:0000256" key="1">
    <source>
        <dbReference type="ARBA" id="ARBA00004240"/>
    </source>
</evidence>
<dbReference type="PANTHER" id="PTHR12867">
    <property type="entry name" value="GLYCOSYL TRANSFERASE-RELATED"/>
    <property type="match status" value="1"/>
</dbReference>
<evidence type="ECO:0000256" key="3">
    <source>
        <dbReference type="ARBA" id="ARBA00012614"/>
    </source>
</evidence>
<dbReference type="GO" id="GO:0004577">
    <property type="term" value="F:N-acetylglucosaminyldiphosphodolichol N-acetylglucosaminyltransferase activity"/>
    <property type="evidence" value="ECO:0007669"/>
    <property type="project" value="UniProtKB-EC"/>
</dbReference>
<dbReference type="GO" id="GO:0005783">
    <property type="term" value="C:endoplasmic reticulum"/>
    <property type="evidence" value="ECO:0007669"/>
    <property type="project" value="UniProtKB-SubCell"/>
</dbReference>
<dbReference type="InterPro" id="IPR007235">
    <property type="entry name" value="Glyco_trans_28_C"/>
</dbReference>
<protein>
    <recommendedName>
        <fullName evidence="4">UDP-N-acetylglucosamine transferase subunit ALG13</fullName>
        <ecNumber evidence="3">2.4.1.141</ecNumber>
    </recommendedName>
</protein>
<dbReference type="GO" id="GO:0006488">
    <property type="term" value="P:dolichol-linked oligosaccharide biosynthetic process"/>
    <property type="evidence" value="ECO:0007669"/>
    <property type="project" value="InterPro"/>
</dbReference>
<proteinExistence type="inferred from homology"/>
<dbReference type="Pfam" id="PF04101">
    <property type="entry name" value="Glyco_tran_28_C"/>
    <property type="match status" value="1"/>
</dbReference>
<dbReference type="EC" id="2.4.1.141" evidence="3"/>
<comment type="similarity">
    <text evidence="2">Belongs to the glycosyltransferase 28 family.</text>
</comment>
<dbReference type="Proteomes" id="UP001187315">
    <property type="component" value="Unassembled WGS sequence"/>
</dbReference>
<accession>A0AA88SPL7</accession>
<keyword evidence="6" id="KW-0808">Transferase</keyword>
<gene>
    <name evidence="9" type="ORF">Q7C36_013542</name>
</gene>
<keyword evidence="7" id="KW-0256">Endoplasmic reticulum</keyword>
<evidence type="ECO:0000259" key="8">
    <source>
        <dbReference type="Pfam" id="PF04101"/>
    </source>
</evidence>
<evidence type="ECO:0000313" key="10">
    <source>
        <dbReference type="Proteomes" id="UP001187315"/>
    </source>
</evidence>
<dbReference type="PANTHER" id="PTHR12867:SF6">
    <property type="entry name" value="N-ACETYLGLUCOSAMINYLDIPHOSPHODOLICHOL N-ACETYLGLUCOSAMINYLTRANSFERASE"/>
    <property type="match status" value="1"/>
</dbReference>